<dbReference type="EMBL" id="CP141615">
    <property type="protein sequence ID" value="WRP16301.1"/>
    <property type="molecule type" value="Genomic_DNA"/>
</dbReference>
<evidence type="ECO:0000313" key="5">
    <source>
        <dbReference type="Proteomes" id="UP001332192"/>
    </source>
</evidence>
<reference evidence="4 5" key="1">
    <citation type="journal article" date="2024" name="Front. Microbiol.">
        <title>Novel thermophilic genera Geochorda gen. nov. and Carboxydochorda gen. nov. from the deep terrestrial subsurface reveal the ecophysiological diversity in the class Limnochordia.</title>
        <authorList>
            <person name="Karnachuk O.V."/>
            <person name="Lukina A.P."/>
            <person name="Avakyan M.R."/>
            <person name="Kadnikov V.V."/>
            <person name="Begmatov S."/>
            <person name="Beletsky A.V."/>
            <person name="Vlasova K.G."/>
            <person name="Novikov A.A."/>
            <person name="Shcherbakova V.A."/>
            <person name="Mardanov A.V."/>
            <person name="Ravin N.V."/>
        </authorList>
    </citation>
    <scope>NUCLEOTIDE SEQUENCE [LARGE SCALE GENOMIC DNA]</scope>
    <source>
        <strain evidence="4 5">L945</strain>
    </source>
</reference>
<evidence type="ECO:0000259" key="2">
    <source>
        <dbReference type="Pfam" id="PF00586"/>
    </source>
</evidence>
<evidence type="ECO:0000313" key="4">
    <source>
        <dbReference type="EMBL" id="WRP16301.1"/>
    </source>
</evidence>
<evidence type="ECO:0000256" key="1">
    <source>
        <dbReference type="ARBA" id="ARBA00006243"/>
    </source>
</evidence>
<name>A0ABZ1BU16_9FIRM</name>
<keyword evidence="5" id="KW-1185">Reference proteome</keyword>
<gene>
    <name evidence="4" type="ORF">U7230_09325</name>
</gene>
<dbReference type="Gene3D" id="3.90.650.10">
    <property type="entry name" value="PurM-like C-terminal domain"/>
    <property type="match status" value="1"/>
</dbReference>
<dbReference type="Pfam" id="PF00586">
    <property type="entry name" value="AIRS"/>
    <property type="match status" value="1"/>
</dbReference>
<dbReference type="Pfam" id="PF02769">
    <property type="entry name" value="AIRS_C"/>
    <property type="match status" value="1"/>
</dbReference>
<feature type="domain" description="PurM-like N-terminal" evidence="2">
    <location>
        <begin position="41"/>
        <end position="147"/>
    </location>
</feature>
<dbReference type="PANTHER" id="PTHR30303">
    <property type="entry name" value="HYDROGENASE ISOENZYMES FORMATION PROTEIN HYPE"/>
    <property type="match status" value="1"/>
</dbReference>
<dbReference type="InterPro" id="IPR016188">
    <property type="entry name" value="PurM-like_N"/>
</dbReference>
<organism evidence="4 5">
    <name type="scientific">Carboxydichorda subterranea</name>
    <dbReference type="NCBI Taxonomy" id="3109565"/>
    <lineage>
        <taxon>Bacteria</taxon>
        <taxon>Bacillati</taxon>
        <taxon>Bacillota</taxon>
        <taxon>Limnochordia</taxon>
        <taxon>Limnochordales</taxon>
        <taxon>Geochordaceae</taxon>
        <taxon>Carboxydichorda</taxon>
    </lineage>
</organism>
<dbReference type="Proteomes" id="UP001332192">
    <property type="component" value="Chromosome"/>
</dbReference>
<feature type="domain" description="PurM-like C-terminal" evidence="3">
    <location>
        <begin position="159"/>
        <end position="311"/>
    </location>
</feature>
<dbReference type="RefSeq" id="WP_324715573.1">
    <property type="nucleotide sequence ID" value="NZ_CP141615.1"/>
</dbReference>
<dbReference type="PANTHER" id="PTHR30303:SF4">
    <property type="entry name" value="HYDROGENASE EXPRESSION_FORMATION PROTEIN HYPE"/>
    <property type="match status" value="1"/>
</dbReference>
<dbReference type="InterPro" id="IPR036676">
    <property type="entry name" value="PurM-like_C_sf"/>
</dbReference>
<comment type="similarity">
    <text evidence="1">Belongs to the HypE family.</text>
</comment>
<dbReference type="CDD" id="cd06061">
    <property type="entry name" value="PurM-like1"/>
    <property type="match status" value="1"/>
</dbReference>
<protein>
    <submittedName>
        <fullName evidence="4">AIR synthase family protein</fullName>
    </submittedName>
</protein>
<dbReference type="InterPro" id="IPR011854">
    <property type="entry name" value="HypE"/>
</dbReference>
<proteinExistence type="inferred from homology"/>
<dbReference type="InterPro" id="IPR010918">
    <property type="entry name" value="PurM-like_C_dom"/>
</dbReference>
<evidence type="ECO:0000259" key="3">
    <source>
        <dbReference type="Pfam" id="PF02769"/>
    </source>
</evidence>
<sequence length="338" mass="35102">MTKRRGSPVKAGKLPPEKLRELVLSRLGRTRPEVLVHARLGEDSAVADLRGRLLVVSSDPITGASAEMGRLGVHVACNDVAAMGADPLGVQIVLLLPDGTTEADIAAIMGQVADAAEELGIEVMGGHTEVTSKVGAPIIVLTAIGVVEREHLVTSAGARPGHGLLVTKPVGLEGTAILATDRTEELLATLGPEGLERARGFFSEVSAVRDGRVAARLGASAMHDVTEGGLLGAVWEMAQASGCGVEVWEEAVPVREETRQVCRRFGIDPLRLISSGAMLAAAPDAGAVVQGLRDEGLEAAVIGRVLPVAEGVRVVRVSGEVQPISAPPVDDLWRVLSS</sequence>
<dbReference type="InterPro" id="IPR036921">
    <property type="entry name" value="PurM-like_N_sf"/>
</dbReference>
<accession>A0ABZ1BU16</accession>
<dbReference type="Gene3D" id="3.30.1330.10">
    <property type="entry name" value="PurM-like, N-terminal domain"/>
    <property type="match status" value="1"/>
</dbReference>
<dbReference type="PIRSF" id="PIRSF005644">
    <property type="entry name" value="Hdrgns_mtr_HypE"/>
    <property type="match status" value="1"/>
</dbReference>
<dbReference type="SUPFAM" id="SSF55326">
    <property type="entry name" value="PurM N-terminal domain-like"/>
    <property type="match status" value="1"/>
</dbReference>
<dbReference type="SUPFAM" id="SSF56042">
    <property type="entry name" value="PurM C-terminal domain-like"/>
    <property type="match status" value="1"/>
</dbReference>